<evidence type="ECO:0000313" key="10">
    <source>
        <dbReference type="EMBL" id="HGB35962.1"/>
    </source>
</evidence>
<dbReference type="InterPro" id="IPR007197">
    <property type="entry name" value="rSAM"/>
</dbReference>
<keyword evidence="5" id="KW-0479">Metal-binding</keyword>
<dbReference type="InterPro" id="IPR038135">
    <property type="entry name" value="Methylthiotransferase_N_sf"/>
</dbReference>
<feature type="domain" description="Radical SAM core" evidence="9">
    <location>
        <begin position="114"/>
        <end position="340"/>
    </location>
</feature>
<dbReference type="SUPFAM" id="SSF102114">
    <property type="entry name" value="Radical SAM enzymes"/>
    <property type="match status" value="1"/>
</dbReference>
<evidence type="ECO:0000256" key="6">
    <source>
        <dbReference type="ARBA" id="ARBA00023004"/>
    </source>
</evidence>
<dbReference type="InterPro" id="IPR000385">
    <property type="entry name" value="MoaA_NifB_PqqE_Fe-S-bd_CS"/>
</dbReference>
<evidence type="ECO:0000259" key="9">
    <source>
        <dbReference type="PROSITE" id="PS51918"/>
    </source>
</evidence>
<comment type="caution">
    <text evidence="10">The sequence shown here is derived from an EMBL/GenBank/DDBJ whole genome shotgun (WGS) entry which is preliminary data.</text>
</comment>
<keyword evidence="2" id="KW-0004">4Fe-4S</keyword>
<keyword evidence="3 10" id="KW-0808">Transferase</keyword>
<evidence type="ECO:0000256" key="1">
    <source>
        <dbReference type="ARBA" id="ARBA00001966"/>
    </source>
</evidence>
<dbReference type="PROSITE" id="PS51918">
    <property type="entry name" value="RADICAL_SAM"/>
    <property type="match status" value="1"/>
</dbReference>
<dbReference type="Gene3D" id="3.40.50.12160">
    <property type="entry name" value="Methylthiotransferase, N-terminal domain"/>
    <property type="match status" value="1"/>
</dbReference>
<dbReference type="GO" id="GO:0032324">
    <property type="term" value="P:molybdopterin cofactor biosynthetic process"/>
    <property type="evidence" value="ECO:0007669"/>
    <property type="project" value="UniProtKB-ARBA"/>
</dbReference>
<dbReference type="PANTHER" id="PTHR11918">
    <property type="entry name" value="RADICAL SAM PROTEINS"/>
    <property type="match status" value="1"/>
</dbReference>
<proteinExistence type="predicted"/>
<protein>
    <submittedName>
        <fullName evidence="10">MiaB/RimO family radical SAM methylthiotransferase</fullName>
        <ecNumber evidence="10">2.8.4.-</ecNumber>
    </submittedName>
</protein>
<dbReference type="Gene3D" id="3.30.750.200">
    <property type="match status" value="1"/>
</dbReference>
<dbReference type="AlphaFoldDB" id="A0A7V3KNG4"/>
<organism evidence="10">
    <name type="scientific">candidate division WOR-3 bacterium</name>
    <dbReference type="NCBI Taxonomy" id="2052148"/>
    <lineage>
        <taxon>Bacteria</taxon>
        <taxon>Bacteria division WOR-3</taxon>
    </lineage>
</organism>
<evidence type="ECO:0000256" key="5">
    <source>
        <dbReference type="ARBA" id="ARBA00022723"/>
    </source>
</evidence>
<reference evidence="10" key="1">
    <citation type="journal article" date="2020" name="mSystems">
        <title>Genome- and Community-Level Interaction Insights into Carbon Utilization and Element Cycling Functions of Hydrothermarchaeota in Hydrothermal Sediment.</title>
        <authorList>
            <person name="Zhou Z."/>
            <person name="Liu Y."/>
            <person name="Xu W."/>
            <person name="Pan J."/>
            <person name="Luo Z.H."/>
            <person name="Li M."/>
        </authorList>
    </citation>
    <scope>NUCLEOTIDE SEQUENCE [LARGE SCALE GENOMIC DNA]</scope>
    <source>
        <strain evidence="10">SpSt-754</strain>
    </source>
</reference>
<dbReference type="EC" id="2.8.4.-" evidence="10"/>
<dbReference type="GO" id="GO:0051539">
    <property type="term" value="F:4 iron, 4 sulfur cluster binding"/>
    <property type="evidence" value="ECO:0007669"/>
    <property type="project" value="UniProtKB-KW"/>
</dbReference>
<dbReference type="InterPro" id="IPR013848">
    <property type="entry name" value="Methylthiotransferase_N"/>
</dbReference>
<dbReference type="InterPro" id="IPR058240">
    <property type="entry name" value="rSAM_sf"/>
</dbReference>
<dbReference type="InterPro" id="IPR020612">
    <property type="entry name" value="Methylthiotransferase_CS"/>
</dbReference>
<comment type="cofactor">
    <cofactor evidence="1">
        <name>[4Fe-4S] cluster</name>
        <dbReference type="ChEBI" id="CHEBI:49883"/>
    </cofactor>
</comment>
<dbReference type="PANTHER" id="PTHR11918:SF45">
    <property type="entry name" value="THREONYLCARBAMOYLADENOSINE TRNA METHYLTHIOTRANSFERASE"/>
    <property type="match status" value="1"/>
</dbReference>
<dbReference type="PROSITE" id="PS51449">
    <property type="entry name" value="MTTASE_N"/>
    <property type="match status" value="1"/>
</dbReference>
<dbReference type="GO" id="GO:0035598">
    <property type="term" value="F:tRNA (N(6)-L-threonylcarbamoyladenosine(37)-C(2))-methylthiotransferase activity"/>
    <property type="evidence" value="ECO:0007669"/>
    <property type="project" value="TreeGrafter"/>
</dbReference>
<evidence type="ECO:0000256" key="4">
    <source>
        <dbReference type="ARBA" id="ARBA00022691"/>
    </source>
</evidence>
<dbReference type="SMART" id="SM00729">
    <property type="entry name" value="Elp3"/>
    <property type="match status" value="1"/>
</dbReference>
<dbReference type="CDD" id="cd01335">
    <property type="entry name" value="Radical_SAM"/>
    <property type="match status" value="1"/>
</dbReference>
<dbReference type="PROSITE" id="PS01278">
    <property type="entry name" value="MTTASE_RADICAL"/>
    <property type="match status" value="1"/>
</dbReference>
<accession>A0A7V3KNG4</accession>
<dbReference type="Gene3D" id="3.30.750.210">
    <property type="match status" value="1"/>
</dbReference>
<evidence type="ECO:0000256" key="2">
    <source>
        <dbReference type="ARBA" id="ARBA00022485"/>
    </source>
</evidence>
<name>A0A7V3KNG4_UNCW3</name>
<dbReference type="EMBL" id="DTGD01000133">
    <property type="protein sequence ID" value="HGB35962.1"/>
    <property type="molecule type" value="Genomic_DNA"/>
</dbReference>
<dbReference type="NCBIfam" id="TIGR00089">
    <property type="entry name" value="MiaB/RimO family radical SAM methylthiotransferase"/>
    <property type="match status" value="1"/>
</dbReference>
<feature type="domain" description="MTTase N-terminal" evidence="8">
    <location>
        <begin position="4"/>
        <end position="120"/>
    </location>
</feature>
<gene>
    <name evidence="10" type="ORF">ENV38_03560</name>
</gene>
<evidence type="ECO:0000256" key="3">
    <source>
        <dbReference type="ARBA" id="ARBA00022679"/>
    </source>
</evidence>
<dbReference type="GO" id="GO:0046872">
    <property type="term" value="F:metal ion binding"/>
    <property type="evidence" value="ECO:0007669"/>
    <property type="project" value="UniProtKB-KW"/>
</dbReference>
<dbReference type="PROSITE" id="PS01305">
    <property type="entry name" value="MOAA_NIFB_PQQE"/>
    <property type="match status" value="1"/>
</dbReference>
<dbReference type="SFLD" id="SFLDG01082">
    <property type="entry name" value="B12-binding_domain_containing"/>
    <property type="match status" value="1"/>
</dbReference>
<dbReference type="InterPro" id="IPR006638">
    <property type="entry name" value="Elp3/MiaA/NifB-like_rSAM"/>
</dbReference>
<dbReference type="InterPro" id="IPR005839">
    <property type="entry name" value="Methylthiotransferase"/>
</dbReference>
<dbReference type="Pfam" id="PF04055">
    <property type="entry name" value="Radical_SAM"/>
    <property type="match status" value="1"/>
</dbReference>
<sequence>MESLKFFIKSFGCRLNQYYADYFANSVVESGFEIVKEEREADVVAITSCVVTHRAERDLRHYVSHIKRLAPKAKIVVFGCYPKYGKEVDADVVGELKEILKVLNLEDPGHLVRPFLRVRENVRVQEGCNFRCSYCVVPFVRGPSRSRPEDEILKEIESLYASGVVEIVLTGIQTGAWGREWGDRLSNLILRIKDHFPELRLRLSSISPIHIDEGVIELLKAKIVLPHLHLPMQHGSEKVLKEMKRPYKLSYYVNLVEKLVSNVPVIAIGSDIIVGFPTETDEDFEESIRLIEELPFAYLHVFEFSRREKTEAYFMKPLPSAVVRRRKNILLPIARRKKLEFLRKNLGKEISCVIEREEDGFFEATTDNYIKVKIRSDNLKIGEVKRIKLISINEDDATMVGEVVEG</sequence>
<evidence type="ECO:0000259" key="8">
    <source>
        <dbReference type="PROSITE" id="PS51449"/>
    </source>
</evidence>
<keyword evidence="6" id="KW-0408">Iron</keyword>
<keyword evidence="4" id="KW-0949">S-adenosyl-L-methionine</keyword>
<keyword evidence="7" id="KW-0411">Iron-sulfur</keyword>
<dbReference type="SFLD" id="SFLDS00029">
    <property type="entry name" value="Radical_SAM"/>
    <property type="match status" value="1"/>
</dbReference>
<dbReference type="Pfam" id="PF00919">
    <property type="entry name" value="UPF0004"/>
    <property type="match status" value="1"/>
</dbReference>
<evidence type="ECO:0000256" key="7">
    <source>
        <dbReference type="ARBA" id="ARBA00023014"/>
    </source>
</evidence>